<dbReference type="Gene3D" id="3.90.550.10">
    <property type="entry name" value="Spore Coat Polysaccharide Biosynthesis Protein SpsA, Chain A"/>
    <property type="match status" value="1"/>
</dbReference>
<evidence type="ECO:0000256" key="8">
    <source>
        <dbReference type="ARBA" id="ARBA00038152"/>
    </source>
</evidence>
<dbReference type="GO" id="GO:0005886">
    <property type="term" value="C:plasma membrane"/>
    <property type="evidence" value="ECO:0007669"/>
    <property type="project" value="UniProtKB-SubCell"/>
</dbReference>
<keyword evidence="5 9" id="KW-0812">Transmembrane</keyword>
<protein>
    <submittedName>
        <fullName evidence="11">Glycosyltransferase</fullName>
    </submittedName>
</protein>
<keyword evidence="7 9" id="KW-0472">Membrane</keyword>
<dbReference type="EMBL" id="NWBU01000004">
    <property type="protein sequence ID" value="PTQ13457.1"/>
    <property type="molecule type" value="Genomic_DNA"/>
</dbReference>
<comment type="subcellular location">
    <subcellularLocation>
        <location evidence="1">Cell membrane</location>
        <topology evidence="1">Multi-pass membrane protein</topology>
    </subcellularLocation>
</comment>
<keyword evidence="6 9" id="KW-1133">Transmembrane helix</keyword>
<keyword evidence="3" id="KW-0328">Glycosyltransferase</keyword>
<keyword evidence="12" id="KW-1185">Reference proteome</keyword>
<evidence type="ECO:0000256" key="5">
    <source>
        <dbReference type="ARBA" id="ARBA00022692"/>
    </source>
</evidence>
<dbReference type="InterPro" id="IPR050256">
    <property type="entry name" value="Glycosyltransferase_2"/>
</dbReference>
<dbReference type="RefSeq" id="WP_107966689.1">
    <property type="nucleotide sequence ID" value="NZ_NWBU01000004.1"/>
</dbReference>
<reference evidence="11 12" key="1">
    <citation type="submission" date="2017-09" db="EMBL/GenBank/DDBJ databases">
        <title>Sphingomonas panjinensis sp.nov., isolated from oil-contaminated soil.</title>
        <authorList>
            <person name="Wang L."/>
            <person name="Chen L."/>
        </authorList>
    </citation>
    <scope>NUCLEOTIDE SEQUENCE [LARGE SCALE GENOMIC DNA]</scope>
    <source>
        <strain evidence="11 12">FW-11</strain>
    </source>
</reference>
<dbReference type="Proteomes" id="UP000244162">
    <property type="component" value="Unassembled WGS sequence"/>
</dbReference>
<dbReference type="Pfam" id="PF00535">
    <property type="entry name" value="Glycos_transf_2"/>
    <property type="match status" value="1"/>
</dbReference>
<feature type="transmembrane region" description="Helical" evidence="9">
    <location>
        <begin position="239"/>
        <end position="260"/>
    </location>
</feature>
<dbReference type="FunFam" id="3.90.550.10:FF:000079">
    <property type="entry name" value="Probable glycosyl transferase"/>
    <property type="match status" value="1"/>
</dbReference>
<evidence type="ECO:0000256" key="3">
    <source>
        <dbReference type="ARBA" id="ARBA00022676"/>
    </source>
</evidence>
<organism evidence="11 12">
    <name type="scientific">Sphingomonas oleivorans</name>
    <dbReference type="NCBI Taxonomy" id="1735121"/>
    <lineage>
        <taxon>Bacteria</taxon>
        <taxon>Pseudomonadati</taxon>
        <taxon>Pseudomonadota</taxon>
        <taxon>Alphaproteobacteria</taxon>
        <taxon>Sphingomonadales</taxon>
        <taxon>Sphingomonadaceae</taxon>
        <taxon>Sphingomonas</taxon>
    </lineage>
</organism>
<dbReference type="CDD" id="cd04187">
    <property type="entry name" value="DPM1_like_bac"/>
    <property type="match status" value="1"/>
</dbReference>
<evidence type="ECO:0000256" key="9">
    <source>
        <dbReference type="SAM" id="Phobius"/>
    </source>
</evidence>
<dbReference type="InterPro" id="IPR029044">
    <property type="entry name" value="Nucleotide-diphossugar_trans"/>
</dbReference>
<proteinExistence type="inferred from homology"/>
<dbReference type="GO" id="GO:0016757">
    <property type="term" value="F:glycosyltransferase activity"/>
    <property type="evidence" value="ECO:0007669"/>
    <property type="project" value="UniProtKB-KW"/>
</dbReference>
<name>A0A2T5G2T5_9SPHN</name>
<keyword evidence="2" id="KW-1003">Cell membrane</keyword>
<evidence type="ECO:0000259" key="10">
    <source>
        <dbReference type="Pfam" id="PF00535"/>
    </source>
</evidence>
<dbReference type="PANTHER" id="PTHR48090:SF1">
    <property type="entry name" value="PROPHAGE BACTOPRENOL GLUCOSYL TRANSFERASE HOMOLOG"/>
    <property type="match status" value="1"/>
</dbReference>
<comment type="similarity">
    <text evidence="8">Belongs to the glycosyltransferase 2 family. GtrB subfamily.</text>
</comment>
<dbReference type="OrthoDB" id="9807795at2"/>
<evidence type="ECO:0000256" key="1">
    <source>
        <dbReference type="ARBA" id="ARBA00004651"/>
    </source>
</evidence>
<evidence type="ECO:0000256" key="4">
    <source>
        <dbReference type="ARBA" id="ARBA00022679"/>
    </source>
</evidence>
<accession>A0A2T5G2T5</accession>
<dbReference type="SUPFAM" id="SSF53448">
    <property type="entry name" value="Nucleotide-diphospho-sugar transferases"/>
    <property type="match status" value="1"/>
</dbReference>
<feature type="domain" description="Glycosyltransferase 2-like" evidence="10">
    <location>
        <begin position="9"/>
        <end position="176"/>
    </location>
</feature>
<keyword evidence="4 11" id="KW-0808">Transferase</keyword>
<dbReference type="InterPro" id="IPR001173">
    <property type="entry name" value="Glyco_trans_2-like"/>
</dbReference>
<dbReference type="PANTHER" id="PTHR48090">
    <property type="entry name" value="UNDECAPRENYL-PHOSPHATE 4-DEOXY-4-FORMAMIDO-L-ARABINOSE TRANSFERASE-RELATED"/>
    <property type="match status" value="1"/>
</dbReference>
<evidence type="ECO:0000256" key="2">
    <source>
        <dbReference type="ARBA" id="ARBA00022475"/>
    </source>
</evidence>
<evidence type="ECO:0000256" key="7">
    <source>
        <dbReference type="ARBA" id="ARBA00023136"/>
    </source>
</evidence>
<evidence type="ECO:0000313" key="11">
    <source>
        <dbReference type="EMBL" id="PTQ13457.1"/>
    </source>
</evidence>
<evidence type="ECO:0000256" key="6">
    <source>
        <dbReference type="ARBA" id="ARBA00022989"/>
    </source>
</evidence>
<evidence type="ECO:0000313" key="12">
    <source>
        <dbReference type="Proteomes" id="UP000244162"/>
    </source>
</evidence>
<sequence>MEEASLTLSLIVPVKNEEAAIGPFVSRVSAVLDALRAPDGGGESWEILFIDDGSQDATLAAICAANARDARVRGLSLSRNFGKEAALSAGLDHVRGRTVVPIDVDLQDPPEVIGDMLAKWREGYEVVYGVRRNRMTDSLPKRLTADLYYRAHNWLSMDKIPEHAGDFRLLDRKVVDVIRKMPERNRFMKGLFAWSGFRQTAVEYDRAERMVGETKFNYWKLWTLAIDGITSASTVPLRVWSYLGAVIAIIALGYAGFLAIRTIVSGIDVPGYASIMVATLFLGGVQLLSLGILGEYVGRILVETKHRPIYVVRERIGMGDAHSERQ</sequence>
<gene>
    <name evidence="11" type="ORF">CLG96_05050</name>
</gene>
<dbReference type="AlphaFoldDB" id="A0A2T5G2T5"/>
<feature type="transmembrane region" description="Helical" evidence="9">
    <location>
        <begin position="272"/>
        <end position="293"/>
    </location>
</feature>
<comment type="caution">
    <text evidence="11">The sequence shown here is derived from an EMBL/GenBank/DDBJ whole genome shotgun (WGS) entry which is preliminary data.</text>
</comment>